<evidence type="ECO:0000256" key="1">
    <source>
        <dbReference type="ARBA" id="ARBA00023125"/>
    </source>
</evidence>
<dbReference type="Proteomes" id="UP000298595">
    <property type="component" value="Plasmid p5"/>
</dbReference>
<organism evidence="4 5">
    <name type="scientific">Azospirillum argentinense</name>
    <dbReference type="NCBI Taxonomy" id="2970906"/>
    <lineage>
        <taxon>Bacteria</taxon>
        <taxon>Pseudomonadati</taxon>
        <taxon>Pseudomonadota</taxon>
        <taxon>Alphaproteobacteria</taxon>
        <taxon>Rhodospirillales</taxon>
        <taxon>Azospirillaceae</taxon>
        <taxon>Azospirillum</taxon>
    </lineage>
</organism>
<keyword evidence="2" id="KW-0233">DNA recombination</keyword>
<dbReference type="RefSeq" id="WP_137118960.1">
    <property type="nucleotide sequence ID" value="NZ_CP032326.1"/>
</dbReference>
<dbReference type="KEGG" id="aare:D3093_33995"/>
<evidence type="ECO:0000313" key="5">
    <source>
        <dbReference type="Proteomes" id="UP000298595"/>
    </source>
</evidence>
<gene>
    <name evidence="4" type="ORF">D3093_33995</name>
</gene>
<dbReference type="CDD" id="cd00338">
    <property type="entry name" value="Ser_Recombinase"/>
    <property type="match status" value="1"/>
</dbReference>
<dbReference type="InterPro" id="IPR006119">
    <property type="entry name" value="Resolv_N"/>
</dbReference>
<dbReference type="SMART" id="SM00857">
    <property type="entry name" value="Resolvase"/>
    <property type="match status" value="1"/>
</dbReference>
<protein>
    <submittedName>
        <fullName evidence="4">Recombinase family protein</fullName>
    </submittedName>
</protein>
<dbReference type="Pfam" id="PF00239">
    <property type="entry name" value="Resolvase"/>
    <property type="match status" value="1"/>
</dbReference>
<proteinExistence type="predicted"/>
<dbReference type="EMBL" id="CP032326">
    <property type="protein sequence ID" value="QCO00251.1"/>
    <property type="molecule type" value="Genomic_DNA"/>
</dbReference>
<evidence type="ECO:0000313" key="4">
    <source>
        <dbReference type="EMBL" id="QCO00251.1"/>
    </source>
</evidence>
<name>A0A4D8PSG3_9PROT</name>
<dbReference type="PANTHER" id="PTHR30461:SF2">
    <property type="entry name" value="SERINE RECOMBINASE PINE-RELATED"/>
    <property type="match status" value="1"/>
</dbReference>
<dbReference type="InterPro" id="IPR036162">
    <property type="entry name" value="Resolvase-like_N_sf"/>
</dbReference>
<accession>A0A4D8PSG3</accession>
<keyword evidence="1" id="KW-0238">DNA-binding</keyword>
<feature type="domain" description="Resolvase/invertase-type recombinase catalytic" evidence="3">
    <location>
        <begin position="3"/>
        <end position="138"/>
    </location>
</feature>
<dbReference type="AlphaFoldDB" id="A0A4D8PSG3"/>
<dbReference type="PROSITE" id="PS51736">
    <property type="entry name" value="RECOMBINASES_3"/>
    <property type="match status" value="1"/>
</dbReference>
<dbReference type="GO" id="GO:0003677">
    <property type="term" value="F:DNA binding"/>
    <property type="evidence" value="ECO:0007669"/>
    <property type="project" value="UniProtKB-KW"/>
</dbReference>
<dbReference type="InterPro" id="IPR050639">
    <property type="entry name" value="SSR_resolvase"/>
</dbReference>
<dbReference type="Gene3D" id="3.40.50.1390">
    <property type="entry name" value="Resolvase, N-terminal catalytic domain"/>
    <property type="match status" value="1"/>
</dbReference>
<evidence type="ECO:0000256" key="2">
    <source>
        <dbReference type="ARBA" id="ARBA00023172"/>
    </source>
</evidence>
<geneLocation type="plasmid" evidence="4 5">
    <name>p5</name>
</geneLocation>
<dbReference type="SUPFAM" id="SSF53041">
    <property type="entry name" value="Resolvase-like"/>
    <property type="match status" value="1"/>
</dbReference>
<sequence length="220" mass="23592">MASYVAYYRVSTTKQGIGGLGIDAQRHSVITYIANRGELIAEFTEVESGKRKDRPELSKALAVAKARKAVLVVAKLDRLARSVAFISNLMEAGVEFIAVDCPEANRMVLHMLAVVGEYEREATSARTREALAAAKARGVRLGNPHLGNDGGALSRRGAAVRQERSARQAVELAPVVRSIWAAGVTTYAGLAEALNARGVPTILGRTWSPTTARRLALRIG</sequence>
<reference evidence="4 5" key="1">
    <citation type="submission" date="2018-09" db="EMBL/GenBank/DDBJ databases">
        <title>Whole genome based analysis of evolution and adaptive divergence in Indian and Brazilian strains of Azospirillum brasilense.</title>
        <authorList>
            <person name="Singh C."/>
            <person name="Tripathi A.K."/>
        </authorList>
    </citation>
    <scope>NUCLEOTIDE SEQUENCE [LARGE SCALE GENOMIC DNA]</scope>
    <source>
        <strain evidence="4 5">MTCC4035</strain>
        <plasmid evidence="4 5">p5</plasmid>
    </source>
</reference>
<dbReference type="GO" id="GO:0000150">
    <property type="term" value="F:DNA strand exchange activity"/>
    <property type="evidence" value="ECO:0007669"/>
    <property type="project" value="InterPro"/>
</dbReference>
<dbReference type="PANTHER" id="PTHR30461">
    <property type="entry name" value="DNA-INVERTASE FROM LAMBDOID PROPHAGE"/>
    <property type="match status" value="1"/>
</dbReference>
<evidence type="ECO:0000259" key="3">
    <source>
        <dbReference type="PROSITE" id="PS51736"/>
    </source>
</evidence>
<keyword evidence="4" id="KW-0614">Plasmid</keyword>